<dbReference type="STRING" id="1353528.DT23_12650"/>
<evidence type="ECO:0000313" key="3">
    <source>
        <dbReference type="Proteomes" id="UP000027471"/>
    </source>
</evidence>
<sequence length="429" mass="46826">MDTSKNKPQVVVLGGNFAGLGAAQKIREYAGDACDITLIDRKAYLDFIPNISLEAFEGRDPSVTMHMDLVDALAKDDIRFMQAEITELDIDAKTVSIIPNERPGAPKYTISYDYVVIALGARLAYDDIEGFAEYGHAVSDAFQANRLMDYLKNDYKGGPIVVGSDRFEQGQKGRPDWLPTALAACEGPPVEVSLSLGHWLSENNKGGPKDITIFTPAELIAEDAGEKVVGALLEAAGSMGFNYVNKVEGIKRITADTIEFTDGRSLPAELKVLLPNWKPHAFLKGLSVSDEVGFIITDMRMRNPDHPEVFACGDAAALTVPKLGAIGHQECDVVGRQIAGDLGKMSKKDADVDWHPEVICIGDMGGGKGFYIHATSFFGGDIQELRMGKMPYMQKIAYKEIFFRNKGRVPSWGVPISEWSLESLMPGKT</sequence>
<dbReference type="InterPro" id="IPR036188">
    <property type="entry name" value="FAD/NAD-bd_sf"/>
</dbReference>
<dbReference type="InterPro" id="IPR052541">
    <property type="entry name" value="SQRD"/>
</dbReference>
<dbReference type="AlphaFoldDB" id="A0A074JSR0"/>
<dbReference type="GO" id="GO:0016491">
    <property type="term" value="F:oxidoreductase activity"/>
    <property type="evidence" value="ECO:0007669"/>
    <property type="project" value="InterPro"/>
</dbReference>
<comment type="caution">
    <text evidence="2">The sequence shown here is derived from an EMBL/GenBank/DDBJ whole genome shotgun (WGS) entry which is preliminary data.</text>
</comment>
<dbReference type="PANTHER" id="PTHR43755">
    <property type="match status" value="1"/>
</dbReference>
<dbReference type="Gene3D" id="3.50.50.60">
    <property type="entry name" value="FAD/NAD(P)-binding domain"/>
    <property type="match status" value="2"/>
</dbReference>
<gene>
    <name evidence="2" type="ORF">DT23_12650</name>
</gene>
<feature type="domain" description="FAD/NAD(P)-binding" evidence="1">
    <location>
        <begin position="9"/>
        <end position="151"/>
    </location>
</feature>
<dbReference type="PANTHER" id="PTHR43755:SF1">
    <property type="entry name" value="FAD-DEPENDENT PYRIDINE NUCLEOTIDE-DISULPHIDE OXIDOREDUCTASE"/>
    <property type="match status" value="1"/>
</dbReference>
<evidence type="ECO:0000313" key="2">
    <source>
        <dbReference type="EMBL" id="KEO60686.1"/>
    </source>
</evidence>
<reference evidence="2 3" key="1">
    <citation type="journal article" date="2015" name="Antonie Van Leeuwenhoek">
        <title>Thioclava indica sp. nov., isolated from surface seawater of the Indian Ocean.</title>
        <authorList>
            <person name="Liu Y."/>
            <person name="Lai Q."/>
            <person name="Du J."/>
            <person name="Xu H."/>
            <person name="Jiang L."/>
            <person name="Shao Z."/>
        </authorList>
    </citation>
    <scope>NUCLEOTIDE SEQUENCE [LARGE SCALE GENOMIC DNA]</scope>
    <source>
        <strain evidence="2 3">DT23-4</strain>
    </source>
</reference>
<dbReference type="RefSeq" id="WP_038129190.1">
    <property type="nucleotide sequence ID" value="NZ_AUNB01000016.1"/>
</dbReference>
<dbReference type="SUPFAM" id="SSF51905">
    <property type="entry name" value="FAD/NAD(P)-binding domain"/>
    <property type="match status" value="1"/>
</dbReference>
<accession>A0A074JSR0</accession>
<keyword evidence="3" id="KW-1185">Reference proteome</keyword>
<dbReference type="Proteomes" id="UP000027471">
    <property type="component" value="Unassembled WGS sequence"/>
</dbReference>
<evidence type="ECO:0000259" key="1">
    <source>
        <dbReference type="Pfam" id="PF07992"/>
    </source>
</evidence>
<dbReference type="OrthoDB" id="9781621at2"/>
<dbReference type="eggNOG" id="COG0446">
    <property type="taxonomic scope" value="Bacteria"/>
</dbReference>
<proteinExistence type="predicted"/>
<organism evidence="2 3">
    <name type="scientific">Thioclava indica</name>
    <dbReference type="NCBI Taxonomy" id="1353528"/>
    <lineage>
        <taxon>Bacteria</taxon>
        <taxon>Pseudomonadati</taxon>
        <taxon>Pseudomonadota</taxon>
        <taxon>Alphaproteobacteria</taxon>
        <taxon>Rhodobacterales</taxon>
        <taxon>Paracoccaceae</taxon>
        <taxon>Thioclava</taxon>
    </lineage>
</organism>
<dbReference type="EMBL" id="AUNB01000016">
    <property type="protein sequence ID" value="KEO60686.1"/>
    <property type="molecule type" value="Genomic_DNA"/>
</dbReference>
<dbReference type="InterPro" id="IPR023753">
    <property type="entry name" value="FAD/NAD-binding_dom"/>
</dbReference>
<protein>
    <recommendedName>
        <fullName evidence="1">FAD/NAD(P)-binding domain-containing protein</fullName>
    </recommendedName>
</protein>
<dbReference type="Pfam" id="PF07992">
    <property type="entry name" value="Pyr_redox_2"/>
    <property type="match status" value="1"/>
</dbReference>
<name>A0A074JSR0_9RHOB</name>